<feature type="compositionally biased region" description="Low complexity" evidence="1">
    <location>
        <begin position="40"/>
        <end position="52"/>
    </location>
</feature>
<dbReference type="AlphaFoldDB" id="A0A392QKY4"/>
<accession>A0A392QKY4</accession>
<organism evidence="2 3">
    <name type="scientific">Trifolium medium</name>
    <dbReference type="NCBI Taxonomy" id="97028"/>
    <lineage>
        <taxon>Eukaryota</taxon>
        <taxon>Viridiplantae</taxon>
        <taxon>Streptophyta</taxon>
        <taxon>Embryophyta</taxon>
        <taxon>Tracheophyta</taxon>
        <taxon>Spermatophyta</taxon>
        <taxon>Magnoliopsida</taxon>
        <taxon>eudicotyledons</taxon>
        <taxon>Gunneridae</taxon>
        <taxon>Pentapetalae</taxon>
        <taxon>rosids</taxon>
        <taxon>fabids</taxon>
        <taxon>Fabales</taxon>
        <taxon>Fabaceae</taxon>
        <taxon>Papilionoideae</taxon>
        <taxon>50 kb inversion clade</taxon>
        <taxon>NPAAA clade</taxon>
        <taxon>Hologalegina</taxon>
        <taxon>IRL clade</taxon>
        <taxon>Trifolieae</taxon>
        <taxon>Trifolium</taxon>
    </lineage>
</organism>
<sequence>MAGKRKTRSSSTSAIGDAVIDTGNSNSGDTQTKSTKKTRSSSSSSSGDTQTKSTKKMRSSSTSSQKKS</sequence>
<evidence type="ECO:0000313" key="2">
    <source>
        <dbReference type="EMBL" id="MCI24599.1"/>
    </source>
</evidence>
<name>A0A392QKY4_9FABA</name>
<protein>
    <submittedName>
        <fullName evidence="2">Uncharacterized protein</fullName>
    </submittedName>
</protein>
<feature type="region of interest" description="Disordered" evidence="1">
    <location>
        <begin position="1"/>
        <end position="68"/>
    </location>
</feature>
<keyword evidence="3" id="KW-1185">Reference proteome</keyword>
<feature type="non-terminal residue" evidence="2">
    <location>
        <position position="68"/>
    </location>
</feature>
<proteinExistence type="predicted"/>
<reference evidence="2 3" key="1">
    <citation type="journal article" date="2018" name="Front. Plant Sci.">
        <title>Red Clover (Trifolium pratense) and Zigzag Clover (T. medium) - A Picture of Genomic Similarities and Differences.</title>
        <authorList>
            <person name="Dluhosova J."/>
            <person name="Istvanek J."/>
            <person name="Nedelnik J."/>
            <person name="Repkova J."/>
        </authorList>
    </citation>
    <scope>NUCLEOTIDE SEQUENCE [LARGE SCALE GENOMIC DNA]</scope>
    <source>
        <strain evidence="3">cv. 10/8</strain>
        <tissue evidence="2">Leaf</tissue>
    </source>
</reference>
<evidence type="ECO:0000313" key="3">
    <source>
        <dbReference type="Proteomes" id="UP000265520"/>
    </source>
</evidence>
<dbReference type="Proteomes" id="UP000265520">
    <property type="component" value="Unassembled WGS sequence"/>
</dbReference>
<comment type="caution">
    <text evidence="2">The sequence shown here is derived from an EMBL/GenBank/DDBJ whole genome shotgun (WGS) entry which is preliminary data.</text>
</comment>
<dbReference type="EMBL" id="LXQA010142416">
    <property type="protein sequence ID" value="MCI24599.1"/>
    <property type="molecule type" value="Genomic_DNA"/>
</dbReference>
<feature type="compositionally biased region" description="Low complexity" evidence="1">
    <location>
        <begin position="59"/>
        <end position="68"/>
    </location>
</feature>
<evidence type="ECO:0000256" key="1">
    <source>
        <dbReference type="SAM" id="MobiDB-lite"/>
    </source>
</evidence>
<feature type="compositionally biased region" description="Polar residues" evidence="1">
    <location>
        <begin position="22"/>
        <end position="31"/>
    </location>
</feature>